<dbReference type="RefSeq" id="XP_044725996.1">
    <property type="nucleotide sequence ID" value="XM_044859596.1"/>
</dbReference>
<feature type="region of interest" description="Disordered" evidence="1">
    <location>
        <begin position="498"/>
        <end position="543"/>
    </location>
</feature>
<dbReference type="Proteomes" id="UP000824596">
    <property type="component" value="Unassembled WGS sequence"/>
</dbReference>
<reference evidence="2" key="1">
    <citation type="submission" date="2021-09" db="EMBL/GenBank/DDBJ databases">
        <title>A high-quality genome of the endoparasitic fungus Hirsutella rhossiliensis with a comparison of Hirsutella genomes reveals transposable elements contributing to genome size variation.</title>
        <authorList>
            <person name="Lin R."/>
            <person name="Jiao Y."/>
            <person name="Sun X."/>
            <person name="Ling J."/>
            <person name="Xie B."/>
            <person name="Cheng X."/>
        </authorList>
    </citation>
    <scope>NUCLEOTIDE SEQUENCE</scope>
    <source>
        <strain evidence="2">HR02</strain>
    </source>
</reference>
<protein>
    <submittedName>
        <fullName evidence="2">Bacteriodes thetaiotaomicron symbiotic chitinase</fullName>
    </submittedName>
</protein>
<dbReference type="EMBL" id="JAIZPD010000001">
    <property type="protein sequence ID" value="KAH0968483.1"/>
    <property type="molecule type" value="Genomic_DNA"/>
</dbReference>
<accession>A0A9P8N4V6</accession>
<comment type="caution">
    <text evidence="2">The sequence shown here is derived from an EMBL/GenBank/DDBJ whole genome shotgun (WGS) entry which is preliminary data.</text>
</comment>
<evidence type="ECO:0000313" key="3">
    <source>
        <dbReference type="Proteomes" id="UP000824596"/>
    </source>
</evidence>
<gene>
    <name evidence="2" type="ORF">HRG_01125</name>
</gene>
<dbReference type="GeneID" id="68350254"/>
<evidence type="ECO:0000256" key="1">
    <source>
        <dbReference type="SAM" id="MobiDB-lite"/>
    </source>
</evidence>
<organism evidence="2 3">
    <name type="scientific">Hirsutella rhossiliensis</name>
    <dbReference type="NCBI Taxonomy" id="111463"/>
    <lineage>
        <taxon>Eukaryota</taxon>
        <taxon>Fungi</taxon>
        <taxon>Dikarya</taxon>
        <taxon>Ascomycota</taxon>
        <taxon>Pezizomycotina</taxon>
        <taxon>Sordariomycetes</taxon>
        <taxon>Hypocreomycetidae</taxon>
        <taxon>Hypocreales</taxon>
        <taxon>Ophiocordycipitaceae</taxon>
        <taxon>Hirsutella</taxon>
    </lineage>
</organism>
<evidence type="ECO:0000313" key="2">
    <source>
        <dbReference type="EMBL" id="KAH0968483.1"/>
    </source>
</evidence>
<feature type="region of interest" description="Disordered" evidence="1">
    <location>
        <begin position="105"/>
        <end position="129"/>
    </location>
</feature>
<dbReference type="AlphaFoldDB" id="A0A9P8N4V6"/>
<keyword evidence="3" id="KW-1185">Reference proteome</keyword>
<dbReference type="OrthoDB" id="73875at2759"/>
<name>A0A9P8N4V6_9HYPO</name>
<proteinExistence type="predicted"/>
<feature type="compositionally biased region" description="Basic and acidic residues" evidence="1">
    <location>
        <begin position="109"/>
        <end position="118"/>
    </location>
</feature>
<sequence length="543" mass="59871">MSPYSQSFGIKIGGDKLTGGLSIAEAQLTGYLMGTLSFQASSHVNPSSDEIQYSYGVYLFYNLGYKATAFIMGLVNWALEPREAYYPAKRVNVYGPVTGSVPRKFRGTRGSEKEEAGFDSRSGLPSFNTSTYLDETELETRASKRQPGGQNKRLSASTFNNFIACPTGGKRTIKLPELRYNCDLLGPTRVAGNSNYTKAVVPGICQAWRGLAGFPTALTFSADEERKRKRKAFHCRTDACKHENHKYWTKTGRKITTVCSDAPPASAEEGGDFMPASSRSQLCVPAFQAFAWTTASCQKLMLDLVSNWGELEPEPPVSGRVDNWVGWGDSSKWTTAGKQGGNVQRATTYPSKMPVPDGMARRPNLRTSWMFRRNYTWSAVDNAATSSKWWHATNYSFEPSNVGESSSRGGWGSVLCAMNTFGQDRAYKWKGKYNAYCLRGRRFDADGFQEVQQVARCLVTFAESGAASRDWDVKDVEYANDPEKDDLLVTEATGSEIELDGQNAEADSSQSSGVDVANIAGEQGELDEEDKEAGQPRGRRLRN</sequence>